<evidence type="ECO:0000313" key="3">
    <source>
        <dbReference type="Proteomes" id="UP001300692"/>
    </source>
</evidence>
<evidence type="ECO:0000313" key="2">
    <source>
        <dbReference type="EMBL" id="MCV9385667.1"/>
    </source>
</evidence>
<comment type="caution">
    <text evidence="2">The sequence shown here is derived from an EMBL/GenBank/DDBJ whole genome shotgun (WGS) entry which is preliminary data.</text>
</comment>
<sequence>MRISKRLILSSIFACLLLTAFAQEQDSTSVEIAISESNVVDDRNAVLSSAAFVFDYGKLLGFVLPTEMKYEAGLQLDFWDKLIVAGEYGMATLEPNVAYINTGYVSEGYYYRGGIGYKLPMKPGNNMFLSFRYAQSHFSDKGTVKVASASGIYDDLSIPFERKDQTATWYEVVLSSEKQVWKGLHLGFHVRIRVMGEYEEQEPLDTFSIPGFGRTYSQVLPALNLYAKYAIQW</sequence>
<feature type="signal peptide" evidence="1">
    <location>
        <begin position="1"/>
        <end position="22"/>
    </location>
</feature>
<dbReference type="Proteomes" id="UP001300692">
    <property type="component" value="Unassembled WGS sequence"/>
</dbReference>
<proteinExistence type="predicted"/>
<keyword evidence="3" id="KW-1185">Reference proteome</keyword>
<feature type="chain" id="PRO_5045367461" evidence="1">
    <location>
        <begin position="23"/>
        <end position="233"/>
    </location>
</feature>
<dbReference type="InterPro" id="IPR046111">
    <property type="entry name" value="DUF6048"/>
</dbReference>
<dbReference type="EMBL" id="JAOYOD010000001">
    <property type="protein sequence ID" value="MCV9385667.1"/>
    <property type="molecule type" value="Genomic_DNA"/>
</dbReference>
<accession>A0ABT3CPX4</accession>
<dbReference type="RefSeq" id="WP_264136452.1">
    <property type="nucleotide sequence ID" value="NZ_JAOYOD010000001.1"/>
</dbReference>
<dbReference type="Pfam" id="PF19515">
    <property type="entry name" value="DUF6048"/>
    <property type="match status" value="1"/>
</dbReference>
<name>A0ABT3CPX4_9BACT</name>
<reference evidence="2 3" key="1">
    <citation type="submission" date="2022-10" db="EMBL/GenBank/DDBJ databases">
        <title>Comparative genomics and taxonomic characterization of three novel marine species of genus Reichenbachiella exhibiting antioxidant and polysaccharide degradation activities.</title>
        <authorList>
            <person name="Muhammad N."/>
            <person name="Lee Y.-J."/>
            <person name="Ko J."/>
            <person name="Kim S.-G."/>
        </authorList>
    </citation>
    <scope>NUCLEOTIDE SEQUENCE [LARGE SCALE GENOMIC DNA]</scope>
    <source>
        <strain evidence="2 3">ABR2-5</strain>
    </source>
</reference>
<organism evidence="2 3">
    <name type="scientific">Reichenbachiella ulvae</name>
    <dbReference type="NCBI Taxonomy" id="2980104"/>
    <lineage>
        <taxon>Bacteria</taxon>
        <taxon>Pseudomonadati</taxon>
        <taxon>Bacteroidota</taxon>
        <taxon>Cytophagia</taxon>
        <taxon>Cytophagales</taxon>
        <taxon>Reichenbachiellaceae</taxon>
        <taxon>Reichenbachiella</taxon>
    </lineage>
</organism>
<evidence type="ECO:0000256" key="1">
    <source>
        <dbReference type="SAM" id="SignalP"/>
    </source>
</evidence>
<gene>
    <name evidence="2" type="ORF">N7U62_03290</name>
</gene>
<protein>
    <submittedName>
        <fullName evidence="2">DUF6048 family protein</fullName>
    </submittedName>
</protein>
<keyword evidence="1" id="KW-0732">Signal</keyword>